<dbReference type="Pfam" id="PF00041">
    <property type="entry name" value="fn3"/>
    <property type="match status" value="3"/>
</dbReference>
<organism evidence="5 6">
    <name type="scientific">Sinocyclocheilus rhinocerous</name>
    <dbReference type="NCBI Taxonomy" id="307959"/>
    <lineage>
        <taxon>Eukaryota</taxon>
        <taxon>Metazoa</taxon>
        <taxon>Chordata</taxon>
        <taxon>Craniata</taxon>
        <taxon>Vertebrata</taxon>
        <taxon>Euteleostomi</taxon>
        <taxon>Actinopterygii</taxon>
        <taxon>Neopterygii</taxon>
        <taxon>Teleostei</taxon>
        <taxon>Ostariophysi</taxon>
        <taxon>Cypriniformes</taxon>
        <taxon>Cyprinidae</taxon>
        <taxon>Cyprininae</taxon>
        <taxon>Sinocyclocheilus</taxon>
    </lineage>
</organism>
<feature type="domain" description="Ig-like" evidence="3">
    <location>
        <begin position="496"/>
        <end position="582"/>
    </location>
</feature>
<dbReference type="AlphaFoldDB" id="A0A673GNE4"/>
<dbReference type="FunFam" id="2.60.40.10:FF:000112">
    <property type="entry name" value="Titin a"/>
    <property type="match status" value="1"/>
</dbReference>
<dbReference type="GO" id="GO:0008307">
    <property type="term" value="F:structural constituent of muscle"/>
    <property type="evidence" value="ECO:0007669"/>
    <property type="project" value="TreeGrafter"/>
</dbReference>
<dbReference type="Proteomes" id="UP000472270">
    <property type="component" value="Unassembled WGS sequence"/>
</dbReference>
<dbReference type="CDD" id="cd00063">
    <property type="entry name" value="FN3"/>
    <property type="match status" value="5"/>
</dbReference>
<dbReference type="PROSITE" id="PS50853">
    <property type="entry name" value="FN3"/>
    <property type="match status" value="4"/>
</dbReference>
<accession>A0A673GNE4</accession>
<dbReference type="GO" id="GO:0031430">
    <property type="term" value="C:M band"/>
    <property type="evidence" value="ECO:0007669"/>
    <property type="project" value="TreeGrafter"/>
</dbReference>
<evidence type="ECO:0000256" key="2">
    <source>
        <dbReference type="ARBA" id="ARBA00023319"/>
    </source>
</evidence>
<dbReference type="PROSITE" id="PS50835">
    <property type="entry name" value="IG_LIKE"/>
    <property type="match status" value="3"/>
</dbReference>
<dbReference type="InterPro" id="IPR003961">
    <property type="entry name" value="FN3_dom"/>
</dbReference>
<feature type="domain" description="Fibronectin type-III" evidence="4">
    <location>
        <begin position="302"/>
        <end position="396"/>
    </location>
</feature>
<evidence type="ECO:0000259" key="4">
    <source>
        <dbReference type="PROSITE" id="PS50853"/>
    </source>
</evidence>
<dbReference type="SUPFAM" id="SSF49265">
    <property type="entry name" value="Fibronectin type III"/>
    <property type="match status" value="3"/>
</dbReference>
<evidence type="ECO:0000313" key="5">
    <source>
        <dbReference type="Ensembl" id="ENSSRHP00000014897.1"/>
    </source>
</evidence>
<dbReference type="SMART" id="SM00408">
    <property type="entry name" value="IGc2"/>
    <property type="match status" value="3"/>
</dbReference>
<dbReference type="GO" id="GO:0048738">
    <property type="term" value="P:cardiac muscle tissue development"/>
    <property type="evidence" value="ECO:0007669"/>
    <property type="project" value="TreeGrafter"/>
</dbReference>
<dbReference type="Ensembl" id="ENSSRHT00000015396.1">
    <property type="protein sequence ID" value="ENSSRHP00000014897.1"/>
    <property type="gene ID" value="ENSSRHG00000008266.1"/>
</dbReference>
<dbReference type="InterPro" id="IPR013098">
    <property type="entry name" value="Ig_I-set"/>
</dbReference>
<dbReference type="InterPro" id="IPR036179">
    <property type="entry name" value="Ig-like_dom_sf"/>
</dbReference>
<dbReference type="GO" id="GO:0045214">
    <property type="term" value="P:sarcomere organization"/>
    <property type="evidence" value="ECO:0007669"/>
    <property type="project" value="TreeGrafter"/>
</dbReference>
<protein>
    <recommendedName>
        <fullName evidence="7">Titin</fullName>
    </recommendedName>
</protein>
<evidence type="ECO:0008006" key="7">
    <source>
        <dbReference type="Google" id="ProtNLM"/>
    </source>
</evidence>
<proteinExistence type="predicted"/>
<reference evidence="5" key="1">
    <citation type="submission" date="2025-08" db="UniProtKB">
        <authorList>
            <consortium name="Ensembl"/>
        </authorList>
    </citation>
    <scope>IDENTIFICATION</scope>
</reference>
<dbReference type="FunFam" id="2.60.40.10:FF:000012">
    <property type="entry name" value="titin isoform X1"/>
    <property type="match status" value="2"/>
</dbReference>
<evidence type="ECO:0000256" key="1">
    <source>
        <dbReference type="ARBA" id="ARBA00022737"/>
    </source>
</evidence>
<evidence type="ECO:0000259" key="3">
    <source>
        <dbReference type="PROSITE" id="PS50835"/>
    </source>
</evidence>
<dbReference type="PANTHER" id="PTHR14340">
    <property type="entry name" value="MICROFIBRIL-ASSOCIATED GLYCOPROTEIN 3"/>
    <property type="match status" value="1"/>
</dbReference>
<feature type="domain" description="Fibronectin type-III" evidence="4">
    <location>
        <begin position="399"/>
        <end position="492"/>
    </location>
</feature>
<sequence>MKASFTNVIETNFTVTGLTEGAKYDFRVIAKNAVGTISKPSYNSGPIAALDEVEPPKFSIDPEYTQTLIVNAGDTFKLDADVYGKPLPAIQWFKNDKELENTIRCDIRNTDNRALIIVKDAVRQDGGNYTLQLTNVAGSQTVQFHVKVLDKPGPPEGPLHVTGVSSDKCTLIWHAPLDDGGNTITHYIIERRETSRLAWTDKLETPEIHLDSELRKGIVVRAGGSIRINVPFKGRPIPDIKWTKDEGELSEKTVLEKGLNFTQLSIDSCDRRDSGKYTVTLQNSSGSVSEFVAVKVLDTPGAPLNLVIKDIKKDSVTLVWEPPLIDGGAKIKNYIVDKRESTRKAYANITTKCSKTTYKVEDLAEGAMYYFRVMAENEYGVGLPVETKTASKASEVPQPVGKVMLTDVTKVSASLAWEKPEHDGGSRIAGYLIEMQPKGTDKWGVAANVKTCEGIVTGLTGGQEYLFRVLAYNEKGKSEPKTLAAPVIANDLTIEPSLKLQFNTYSVKSGKDFKLEIPIFGRPKPKITWSKDGQSLKVTSRVTTFLTPTSTILQITEACKDDLGKYTVTATNSVCAVTEDISIIILDKPGPPTGPIKVNEVSNNSVSISWEPPEYTGGCQVKHYIVEKRDTTETTWQVVAGSVARTSLKITKLKTGAEYQFRVIAENRYGKSAPLDSKSIVVQYPYKPPGPPGTPYVKSATKDQMIIEWNEPYKDVIVVSAGDNIVLDADIHGKPTPDIQWLKEGKEMDKILRKMQNTFSEFVLRIMLDLANQKK</sequence>
<dbReference type="InterPro" id="IPR013783">
    <property type="entry name" value="Ig-like_fold"/>
</dbReference>
<dbReference type="InterPro" id="IPR036116">
    <property type="entry name" value="FN3_sf"/>
</dbReference>
<dbReference type="FunFam" id="2.60.40.10:FF:000031">
    <property type="entry name" value="Myosin-binding protein C, slow type"/>
    <property type="match status" value="1"/>
</dbReference>
<name>A0A673GNE4_9TELE</name>
<dbReference type="Gene3D" id="2.60.40.10">
    <property type="entry name" value="Immunoglobulins"/>
    <property type="match status" value="9"/>
</dbReference>
<dbReference type="InterPro" id="IPR003599">
    <property type="entry name" value="Ig_sub"/>
</dbReference>
<dbReference type="SMART" id="SM00409">
    <property type="entry name" value="IG"/>
    <property type="match status" value="3"/>
</dbReference>
<dbReference type="CDD" id="cd05748">
    <property type="entry name" value="Ig_Titin_like"/>
    <property type="match status" value="1"/>
</dbReference>
<dbReference type="InterPro" id="IPR007110">
    <property type="entry name" value="Ig-like_dom"/>
</dbReference>
<keyword evidence="6" id="KW-1185">Reference proteome</keyword>
<dbReference type="FunFam" id="2.60.40.10:FF:000002">
    <property type="entry name" value="Titin a"/>
    <property type="match status" value="2"/>
</dbReference>
<feature type="domain" description="Ig-like" evidence="3">
    <location>
        <begin position="56"/>
        <end position="143"/>
    </location>
</feature>
<dbReference type="Pfam" id="PF07679">
    <property type="entry name" value="I-set"/>
    <property type="match status" value="4"/>
</dbReference>
<feature type="domain" description="Ig-like" evidence="3">
    <location>
        <begin position="206"/>
        <end position="295"/>
    </location>
</feature>
<dbReference type="SMART" id="SM00060">
    <property type="entry name" value="FN3"/>
    <property type="match status" value="5"/>
</dbReference>
<dbReference type="InterPro" id="IPR003598">
    <property type="entry name" value="Ig_sub2"/>
</dbReference>
<dbReference type="PANTHER" id="PTHR14340:SF13">
    <property type="entry name" value="TITIN"/>
    <property type="match status" value="1"/>
</dbReference>
<keyword evidence="2" id="KW-0393">Immunoglobulin domain</keyword>
<feature type="domain" description="Fibronectin type-III" evidence="4">
    <location>
        <begin position="591"/>
        <end position="685"/>
    </location>
</feature>
<dbReference type="SUPFAM" id="SSF48726">
    <property type="entry name" value="Immunoglobulin"/>
    <property type="match status" value="3"/>
</dbReference>
<dbReference type="PRINTS" id="PR00014">
    <property type="entry name" value="FNTYPEIII"/>
</dbReference>
<feature type="domain" description="Fibronectin type-III" evidence="4">
    <location>
        <begin position="1"/>
        <end position="52"/>
    </location>
</feature>
<evidence type="ECO:0000313" key="6">
    <source>
        <dbReference type="Proteomes" id="UP000472270"/>
    </source>
</evidence>
<keyword evidence="1" id="KW-0677">Repeat</keyword>
<reference evidence="5" key="2">
    <citation type="submission" date="2025-09" db="UniProtKB">
        <authorList>
            <consortium name="Ensembl"/>
        </authorList>
    </citation>
    <scope>IDENTIFICATION</scope>
</reference>